<dbReference type="Proteomes" id="UP000002866">
    <property type="component" value="Chromosome 7"/>
</dbReference>
<dbReference type="eggNOG" id="KOG1281">
    <property type="taxonomic scope" value="Eukaryota"/>
</dbReference>
<feature type="transmembrane region" description="Helical" evidence="7">
    <location>
        <begin position="738"/>
        <end position="769"/>
    </location>
</feature>
<organism evidence="9 10">
    <name type="scientific">Henningerozyma blattae (strain ATCC 34711 / CBS 6284 / DSM 70876 / NBRC 10599 / NRRL Y-10934 / UCD 77-7)</name>
    <name type="common">Yeast</name>
    <name type="synonym">Tetrapisispora blattae</name>
    <dbReference type="NCBI Taxonomy" id="1071380"/>
    <lineage>
        <taxon>Eukaryota</taxon>
        <taxon>Fungi</taxon>
        <taxon>Dikarya</taxon>
        <taxon>Ascomycota</taxon>
        <taxon>Saccharomycotina</taxon>
        <taxon>Saccharomycetes</taxon>
        <taxon>Saccharomycetales</taxon>
        <taxon>Saccharomycetaceae</taxon>
        <taxon>Henningerozyma</taxon>
    </lineage>
</organism>
<dbReference type="AlphaFoldDB" id="I2H6V7"/>
<dbReference type="STRING" id="1071380.I2H6V7"/>
<gene>
    <name evidence="9" type="primary">TBLA0G01650</name>
    <name evidence="9" type="ORF">TBLA_0G01650</name>
</gene>
<dbReference type="CDD" id="cd01115">
    <property type="entry name" value="SLC13_permease"/>
    <property type="match status" value="1"/>
</dbReference>
<evidence type="ECO:0000313" key="9">
    <source>
        <dbReference type="EMBL" id="CCH62109.1"/>
    </source>
</evidence>
<dbReference type="PANTHER" id="PTHR10283:SF92">
    <property type="entry name" value="LOW-AFFINITY PHOSPHATE TRANSPORTER PHO91"/>
    <property type="match status" value="1"/>
</dbReference>
<proteinExistence type="predicted"/>
<feature type="transmembrane region" description="Helical" evidence="7">
    <location>
        <begin position="674"/>
        <end position="691"/>
    </location>
</feature>
<dbReference type="PROSITE" id="PS51382">
    <property type="entry name" value="SPX"/>
    <property type="match status" value="1"/>
</dbReference>
<feature type="transmembrane region" description="Helical" evidence="7">
    <location>
        <begin position="581"/>
        <end position="604"/>
    </location>
</feature>
<feature type="region of interest" description="Disordered" evidence="6">
    <location>
        <begin position="311"/>
        <end position="357"/>
    </location>
</feature>
<sequence length="853" mass="95775">MKFSHSLQFNAVPEWSSKYIAYSNLKKLIYQLQRDKLYNRLPHDLPVENSSRSTISLLPVANPISERPPILPSHDPYTKLFINKLDLQLAKIDRFYKNQYKSLVDNIVDLKDDLNDYYDSINTINRTSPQHNNLTPQNSLYSVDSNVSLENPNNNSTNIFSMISNNIHSLTSNRSNSAIPVDLKQKLIFKKRLLELFTLLNELKDFIVLNKTGFTKICKKFDKSLESTPIKKTYLQRIETHSVVFNNNSIVHLQNYIQELITLYANLFDHMNQQDAREELSSHLKEHIIWERNTVWKDMINLERKFQSTSVTQPDSISHSPQPYDSSTQTPLLSSTSGTTTNHYHSTNNNSLSKPKHKNKWRYNKRLVLFTAITSVFIFILSNSPATYNLEDLPERNCLALLIYSSLLWATEVIPLFVTSLFIPLLIVMFPMLKDPNDNHKVLSSIDASNFILSSMWSNVIMLLLGGFTLAAALSKYNIAKIISTHILSSVGTNPKLILLTNMFIAFFISIFISNVAAPVITYSIIQPILRILPKRSTYAQALILGIAFASNIGGMSSPISSPQNIFALTLMDPSPNWIDWFVVSIPTCLISIILIWIFLLLTFDFNSNSQIQQDSAPSSSTSTTSTKPLKLLKIHPINDPLNNKQKIVIFISSITILLWCFADKLSFLMGDMGIISIIPIVTLFGTGLLTSDDFNNFMWTIVILAMGGATLGKAVSMSGLLATIAVHIKESIQDKPIFLIVLLFGIMILTMATFISHTVAAMIIIPLMKEIGNHLPSDHSRLLIMISTLLCSSAMGLPTSGFPNVTAISMTDEIGNRYLSVKTFITRGVPSSLLAYLVIVTIGFGLLELIGF</sequence>
<keyword evidence="10" id="KW-1185">Reference proteome</keyword>
<feature type="transmembrane region" description="Helical" evidence="7">
    <location>
        <begin position="406"/>
        <end position="430"/>
    </location>
</feature>
<feature type="compositionally biased region" description="Polar residues" evidence="6">
    <location>
        <begin position="311"/>
        <end position="325"/>
    </location>
</feature>
<evidence type="ECO:0000256" key="7">
    <source>
        <dbReference type="SAM" id="Phobius"/>
    </source>
</evidence>
<evidence type="ECO:0000259" key="8">
    <source>
        <dbReference type="PROSITE" id="PS51382"/>
    </source>
</evidence>
<evidence type="ECO:0000256" key="3">
    <source>
        <dbReference type="ARBA" id="ARBA00022692"/>
    </source>
</evidence>
<reference evidence="9 10" key="1">
    <citation type="journal article" date="2011" name="Proc. Natl. Acad. Sci. U.S.A.">
        <title>Evolutionary erosion of yeast sex chromosomes by mating-type switching accidents.</title>
        <authorList>
            <person name="Gordon J.L."/>
            <person name="Armisen D."/>
            <person name="Proux-Wera E."/>
            <person name="Oheigeartaigh S.S."/>
            <person name="Byrne K.P."/>
            <person name="Wolfe K.H."/>
        </authorList>
    </citation>
    <scope>NUCLEOTIDE SEQUENCE [LARGE SCALE GENOMIC DNA]</scope>
    <source>
        <strain evidence="10">ATCC 34711 / CBS 6284 / DSM 70876 / NBRC 10599 / NRRL Y-10934 / UCD 77-7</strain>
    </source>
</reference>
<feature type="compositionally biased region" description="Low complexity" evidence="6">
    <location>
        <begin position="326"/>
        <end position="351"/>
    </location>
</feature>
<dbReference type="HOGENOM" id="CLU_005170_8_0_1"/>
<dbReference type="OMA" id="GYGLMYI"/>
<dbReference type="Pfam" id="PF03600">
    <property type="entry name" value="CitMHS"/>
    <property type="match status" value="2"/>
</dbReference>
<dbReference type="InterPro" id="IPR004331">
    <property type="entry name" value="SPX_dom"/>
</dbReference>
<feature type="transmembrane region" description="Helical" evidence="7">
    <location>
        <begin position="497"/>
        <end position="526"/>
    </location>
</feature>
<dbReference type="GeneID" id="14497241"/>
<evidence type="ECO:0000313" key="10">
    <source>
        <dbReference type="Proteomes" id="UP000002866"/>
    </source>
</evidence>
<evidence type="ECO:0000256" key="1">
    <source>
        <dbReference type="ARBA" id="ARBA00004141"/>
    </source>
</evidence>
<dbReference type="InterPro" id="IPR004680">
    <property type="entry name" value="Cit_transptr-like_dom"/>
</dbReference>
<dbReference type="GO" id="GO:0006797">
    <property type="term" value="P:polyphosphate metabolic process"/>
    <property type="evidence" value="ECO:0007669"/>
    <property type="project" value="EnsemblFungi"/>
</dbReference>
<dbReference type="GO" id="GO:0006817">
    <property type="term" value="P:phosphate ion transport"/>
    <property type="evidence" value="ECO:0007669"/>
    <property type="project" value="EnsemblFungi"/>
</dbReference>
<dbReference type="GO" id="GO:2000185">
    <property type="term" value="P:regulation of phosphate transmembrane transport"/>
    <property type="evidence" value="ECO:0007669"/>
    <property type="project" value="EnsemblFungi"/>
</dbReference>
<accession>I2H6V7</accession>
<dbReference type="OrthoDB" id="10260443at2759"/>
<evidence type="ECO:0000256" key="4">
    <source>
        <dbReference type="ARBA" id="ARBA00022989"/>
    </source>
</evidence>
<protein>
    <recommendedName>
        <fullName evidence="8">SPX domain-containing protein</fullName>
    </recommendedName>
</protein>
<name>I2H6V7_HENB6</name>
<keyword evidence="3 7" id="KW-0812">Transmembrane</keyword>
<dbReference type="Pfam" id="PF03105">
    <property type="entry name" value="SPX"/>
    <property type="match status" value="3"/>
</dbReference>
<dbReference type="GO" id="GO:1990816">
    <property type="term" value="C:vacuole-mitochondrion membrane contact site"/>
    <property type="evidence" value="ECO:0007669"/>
    <property type="project" value="EnsemblFungi"/>
</dbReference>
<dbReference type="GO" id="GO:0000329">
    <property type="term" value="C:fungal-type vacuole membrane"/>
    <property type="evidence" value="ECO:0007669"/>
    <property type="project" value="EnsemblFungi"/>
</dbReference>
<dbReference type="GO" id="GO:0005886">
    <property type="term" value="C:plasma membrane"/>
    <property type="evidence" value="ECO:0007669"/>
    <property type="project" value="TreeGrafter"/>
</dbReference>
<evidence type="ECO:0000256" key="5">
    <source>
        <dbReference type="ARBA" id="ARBA00023136"/>
    </source>
</evidence>
<dbReference type="CDD" id="cd14478">
    <property type="entry name" value="SPX_PHO87_PHO90_like"/>
    <property type="match status" value="1"/>
</dbReference>
<feature type="domain" description="SPX" evidence="8">
    <location>
        <begin position="1"/>
        <end position="235"/>
    </location>
</feature>
<comment type="subcellular location">
    <subcellularLocation>
        <location evidence="1">Membrane</location>
        <topology evidence="1">Multi-pass membrane protein</topology>
    </subcellularLocation>
</comment>
<keyword evidence="4 7" id="KW-1133">Transmembrane helix</keyword>
<dbReference type="PANTHER" id="PTHR10283">
    <property type="entry name" value="SOLUTE CARRIER FAMILY 13 MEMBER"/>
    <property type="match status" value="1"/>
</dbReference>
<dbReference type="GO" id="GO:0005315">
    <property type="term" value="F:phosphate transmembrane transporter activity"/>
    <property type="evidence" value="ECO:0007669"/>
    <property type="project" value="EnsemblFungi"/>
</dbReference>
<feature type="transmembrane region" description="Helical" evidence="7">
    <location>
        <begin position="698"/>
        <end position="726"/>
    </location>
</feature>
<dbReference type="KEGG" id="tbl:TBLA_0G01650"/>
<feature type="transmembrane region" description="Helical" evidence="7">
    <location>
        <begin position="834"/>
        <end position="852"/>
    </location>
</feature>
<feature type="transmembrane region" description="Helical" evidence="7">
    <location>
        <begin position="538"/>
        <end position="561"/>
    </location>
</feature>
<feature type="transmembrane region" description="Helical" evidence="7">
    <location>
        <begin position="367"/>
        <end position="386"/>
    </location>
</feature>
<evidence type="ECO:0000256" key="2">
    <source>
        <dbReference type="ARBA" id="ARBA00022448"/>
    </source>
</evidence>
<feature type="transmembrane region" description="Helical" evidence="7">
    <location>
        <begin position="451"/>
        <end position="477"/>
    </location>
</feature>
<dbReference type="FunCoup" id="I2H6V7">
    <property type="interactions" value="119"/>
</dbReference>
<evidence type="ECO:0000256" key="6">
    <source>
        <dbReference type="SAM" id="MobiDB-lite"/>
    </source>
</evidence>
<dbReference type="EMBL" id="HE806322">
    <property type="protein sequence ID" value="CCH62109.1"/>
    <property type="molecule type" value="Genomic_DNA"/>
</dbReference>
<dbReference type="InParanoid" id="I2H6V7"/>
<keyword evidence="2" id="KW-0813">Transport</keyword>
<dbReference type="RefSeq" id="XP_004181628.1">
    <property type="nucleotide sequence ID" value="XM_004181580.1"/>
</dbReference>
<feature type="transmembrane region" description="Helical" evidence="7">
    <location>
        <begin position="781"/>
        <end position="798"/>
    </location>
</feature>
<dbReference type="GO" id="GO:0015169">
    <property type="term" value="F:glycerol-3-phosphate transmembrane transporter activity"/>
    <property type="evidence" value="ECO:0007669"/>
    <property type="project" value="EnsemblFungi"/>
</dbReference>
<keyword evidence="5 7" id="KW-0472">Membrane</keyword>